<dbReference type="AlphaFoldDB" id="A0A6A6VJP1"/>
<dbReference type="PANTHER" id="PTHR44675:SF1">
    <property type="entry name" value="P21-ACTIVATED PROTEIN KINASE-INTERACTING PROTEIN 1"/>
    <property type="match status" value="1"/>
</dbReference>
<protein>
    <submittedName>
        <fullName evidence="2">WD40 repeat-like protein</fullName>
    </submittedName>
</protein>
<accession>A0A6A6VJP1</accession>
<feature type="region of interest" description="Disordered" evidence="1">
    <location>
        <begin position="503"/>
        <end position="532"/>
    </location>
</feature>
<dbReference type="Gene3D" id="2.130.10.10">
    <property type="entry name" value="YVTN repeat-like/Quinoprotein amine dehydrogenase"/>
    <property type="match status" value="2"/>
</dbReference>
<dbReference type="SMART" id="SM00320">
    <property type="entry name" value="WD40"/>
    <property type="match status" value="5"/>
</dbReference>
<name>A0A6A6VJP1_9PLEO</name>
<organism evidence="2 3">
    <name type="scientific">Sporormia fimetaria CBS 119925</name>
    <dbReference type="NCBI Taxonomy" id="1340428"/>
    <lineage>
        <taxon>Eukaryota</taxon>
        <taxon>Fungi</taxon>
        <taxon>Dikarya</taxon>
        <taxon>Ascomycota</taxon>
        <taxon>Pezizomycotina</taxon>
        <taxon>Dothideomycetes</taxon>
        <taxon>Pleosporomycetidae</taxon>
        <taxon>Pleosporales</taxon>
        <taxon>Sporormiaceae</taxon>
        <taxon>Sporormia</taxon>
    </lineage>
</organism>
<dbReference type="InterPro" id="IPR015943">
    <property type="entry name" value="WD40/YVTN_repeat-like_dom_sf"/>
</dbReference>
<keyword evidence="3" id="KW-1185">Reference proteome</keyword>
<dbReference type="InterPro" id="IPR051959">
    <property type="entry name" value="PAK1-Kinase_Regulator"/>
</dbReference>
<feature type="compositionally biased region" description="Basic and acidic residues" evidence="1">
    <location>
        <begin position="511"/>
        <end position="520"/>
    </location>
</feature>
<evidence type="ECO:0000256" key="1">
    <source>
        <dbReference type="SAM" id="MobiDB-lite"/>
    </source>
</evidence>
<dbReference type="InterPro" id="IPR001680">
    <property type="entry name" value="WD40_rpt"/>
</dbReference>
<feature type="region of interest" description="Disordered" evidence="1">
    <location>
        <begin position="1"/>
        <end position="52"/>
    </location>
</feature>
<dbReference type="SUPFAM" id="SSF50978">
    <property type="entry name" value="WD40 repeat-like"/>
    <property type="match status" value="1"/>
</dbReference>
<dbReference type="Pfam" id="PF00400">
    <property type="entry name" value="WD40"/>
    <property type="match status" value="2"/>
</dbReference>
<evidence type="ECO:0000313" key="3">
    <source>
        <dbReference type="Proteomes" id="UP000799440"/>
    </source>
</evidence>
<proteinExistence type="predicted"/>
<feature type="compositionally biased region" description="Polar residues" evidence="1">
    <location>
        <begin position="32"/>
        <end position="52"/>
    </location>
</feature>
<dbReference type="OrthoDB" id="308449at2759"/>
<dbReference type="EMBL" id="MU006565">
    <property type="protein sequence ID" value="KAF2750026.1"/>
    <property type="molecule type" value="Genomic_DNA"/>
</dbReference>
<dbReference type="InterPro" id="IPR036322">
    <property type="entry name" value="WD40_repeat_dom_sf"/>
</dbReference>
<dbReference type="PANTHER" id="PTHR44675">
    <property type="entry name" value="PAK1 INTERACTING PROTEIN 1"/>
    <property type="match status" value="1"/>
</dbReference>
<dbReference type="Proteomes" id="UP000799440">
    <property type="component" value="Unassembled WGS sequence"/>
</dbReference>
<evidence type="ECO:0000313" key="2">
    <source>
        <dbReference type="EMBL" id="KAF2750026.1"/>
    </source>
</evidence>
<feature type="compositionally biased region" description="Basic and acidic residues" evidence="1">
    <location>
        <begin position="19"/>
        <end position="28"/>
    </location>
</feature>
<sequence length="532" mass="57125">MVKRKREAKEQAAPAAKSRKSEQEKAPRSQEAAANNTVTTSKKQTPTSETTNSAWVAETTIIQIVTGSYERVLHGFTAAIPSTLITKPSPEPTETVTYTDNFLFNAHTSSIRCLALSPPTDDPNGRILLASGSTDERINIYSLSLCPLLPKPNNSTAPSLPFLSKTAIATNPKNKELGSLTQHASSITALCFPSRSKLLSSSEDSTIAITRTRDWEHLSSIKVPIPTPQGRPSGDTAAPGEVPSGVNDFAVHPSNRLMLSVSKGEKSMRLWNLVTGKKAGVLSFSREDLSAVGEGRMGTGEGRRVLWDPEGEEFTVGFERGAIVFGIDCKPRATIIPTPRTKIHQMAYLPAAGERTVLALSTEDGRIMFYDTGNTVSAPASQQQNGKEKDAQKIGSCVLISQLGGPAAGITSRIKDFSIIPIPSSESSTTAEKYLIVSACSDGSVRLWVVDSGDVLGRKKKEDKKEKMATTFTTNQVGRLIGTYANATRITCLKAFVMTGKPEEGEVGVGAREDGAKESESESEESSEEDEE</sequence>
<gene>
    <name evidence="2" type="ORF">M011DRAFT_465673</name>
</gene>
<feature type="compositionally biased region" description="Acidic residues" evidence="1">
    <location>
        <begin position="521"/>
        <end position="532"/>
    </location>
</feature>
<reference evidence="2" key="1">
    <citation type="journal article" date="2020" name="Stud. Mycol.">
        <title>101 Dothideomycetes genomes: a test case for predicting lifestyles and emergence of pathogens.</title>
        <authorList>
            <person name="Haridas S."/>
            <person name="Albert R."/>
            <person name="Binder M."/>
            <person name="Bloem J."/>
            <person name="Labutti K."/>
            <person name="Salamov A."/>
            <person name="Andreopoulos B."/>
            <person name="Baker S."/>
            <person name="Barry K."/>
            <person name="Bills G."/>
            <person name="Bluhm B."/>
            <person name="Cannon C."/>
            <person name="Castanera R."/>
            <person name="Culley D."/>
            <person name="Daum C."/>
            <person name="Ezra D."/>
            <person name="Gonzalez J."/>
            <person name="Henrissat B."/>
            <person name="Kuo A."/>
            <person name="Liang C."/>
            <person name="Lipzen A."/>
            <person name="Lutzoni F."/>
            <person name="Magnuson J."/>
            <person name="Mondo S."/>
            <person name="Nolan M."/>
            <person name="Ohm R."/>
            <person name="Pangilinan J."/>
            <person name="Park H.-J."/>
            <person name="Ramirez L."/>
            <person name="Alfaro M."/>
            <person name="Sun H."/>
            <person name="Tritt A."/>
            <person name="Yoshinaga Y."/>
            <person name="Zwiers L.-H."/>
            <person name="Turgeon B."/>
            <person name="Goodwin S."/>
            <person name="Spatafora J."/>
            <person name="Crous P."/>
            <person name="Grigoriev I."/>
        </authorList>
    </citation>
    <scope>NUCLEOTIDE SEQUENCE</scope>
    <source>
        <strain evidence="2">CBS 119925</strain>
    </source>
</reference>